<proteinExistence type="predicted"/>
<evidence type="ECO:0000313" key="1">
    <source>
        <dbReference type="EMBL" id="KAF5601085.1"/>
    </source>
</evidence>
<accession>A0A8H5UXI1</accession>
<dbReference type="EMBL" id="JAAOAS010000051">
    <property type="protein sequence ID" value="KAF5601085.1"/>
    <property type="molecule type" value="Genomic_DNA"/>
</dbReference>
<sequence>MNRMSKSLSEKEWSGSLPFLCELIKQRQDADALISEYAVEAWNKLLGEARVRTQCDPSFTWLPEFDQPLVLSQSEIFRFERGFLSYDDERHDIYHNFICLDGTVRPEMSRPAWDHRPSDLEGYNETRWHIRSFISVFQFVFGKYRELVHRVDRELRGGEALDGGISRGEDTRVCQFLEGQCIKSTGASSSSLYKVMAFYGIYGALIKPMLGTLS</sequence>
<dbReference type="OrthoDB" id="5020845at2759"/>
<dbReference type="Proteomes" id="UP000546213">
    <property type="component" value="Unassembled WGS sequence"/>
</dbReference>
<reference evidence="1 2" key="1">
    <citation type="submission" date="2020-05" db="EMBL/GenBank/DDBJ databases">
        <title>Identification and distribution of gene clusters putatively required for synthesis of sphingolipid metabolism inhibitors in phylogenetically diverse species of the filamentous fungus Fusarium.</title>
        <authorList>
            <person name="Kim H.-S."/>
            <person name="Busman M."/>
            <person name="Brown D.W."/>
            <person name="Divon H."/>
            <person name="Uhlig S."/>
            <person name="Proctor R.H."/>
        </authorList>
    </citation>
    <scope>NUCLEOTIDE SEQUENCE [LARGE SCALE GENOMIC DNA]</scope>
    <source>
        <strain evidence="1 2">NRRL 36939</strain>
    </source>
</reference>
<evidence type="ECO:0000313" key="2">
    <source>
        <dbReference type="Proteomes" id="UP000546213"/>
    </source>
</evidence>
<organism evidence="1 2">
    <name type="scientific">Fusarium pseudocircinatum</name>
    <dbReference type="NCBI Taxonomy" id="56676"/>
    <lineage>
        <taxon>Eukaryota</taxon>
        <taxon>Fungi</taxon>
        <taxon>Dikarya</taxon>
        <taxon>Ascomycota</taxon>
        <taxon>Pezizomycotina</taxon>
        <taxon>Sordariomycetes</taxon>
        <taxon>Hypocreomycetidae</taxon>
        <taxon>Hypocreales</taxon>
        <taxon>Nectriaceae</taxon>
        <taxon>Fusarium</taxon>
        <taxon>Fusarium fujikuroi species complex</taxon>
    </lineage>
</organism>
<gene>
    <name evidence="1" type="ORF">FPCIR_2419</name>
</gene>
<keyword evidence="2" id="KW-1185">Reference proteome</keyword>
<dbReference type="AlphaFoldDB" id="A0A8H5UXI1"/>
<name>A0A8H5UXI1_9HYPO</name>
<comment type="caution">
    <text evidence="1">The sequence shown here is derived from an EMBL/GenBank/DDBJ whole genome shotgun (WGS) entry which is preliminary data.</text>
</comment>
<protein>
    <submittedName>
        <fullName evidence="1">Uncharacterized protein</fullName>
    </submittedName>
</protein>